<dbReference type="PANTHER" id="PTHR14024">
    <property type="entry name" value="PERILIPIN"/>
    <property type="match status" value="1"/>
</dbReference>
<proteinExistence type="inferred from homology"/>
<organism evidence="4 5">
    <name type="scientific">Perca flavescens</name>
    <name type="common">American yellow perch</name>
    <name type="synonym">Morone flavescens</name>
    <dbReference type="NCBI Taxonomy" id="8167"/>
    <lineage>
        <taxon>Eukaryota</taxon>
        <taxon>Metazoa</taxon>
        <taxon>Chordata</taxon>
        <taxon>Craniata</taxon>
        <taxon>Vertebrata</taxon>
        <taxon>Euteleostomi</taxon>
        <taxon>Actinopterygii</taxon>
        <taxon>Neopterygii</taxon>
        <taxon>Teleostei</taxon>
        <taxon>Neoteleostei</taxon>
        <taxon>Acanthomorphata</taxon>
        <taxon>Eupercaria</taxon>
        <taxon>Perciformes</taxon>
        <taxon>Percoidei</taxon>
        <taxon>Percidae</taxon>
        <taxon>Percinae</taxon>
        <taxon>Perca</taxon>
    </lineage>
</organism>
<dbReference type="Gene3D" id="3.30.720.170">
    <property type="entry name" value="Perilipin, alpha-beta domain"/>
    <property type="match status" value="1"/>
</dbReference>
<comment type="subcellular location">
    <subcellularLocation>
        <location evidence="1">Lipid droplet</location>
    </subcellularLocation>
</comment>
<evidence type="ECO:0000313" key="4">
    <source>
        <dbReference type="EMBL" id="TDH16220.1"/>
    </source>
</evidence>
<keyword evidence="3" id="KW-0551">Lipid droplet</keyword>
<dbReference type="AlphaFoldDB" id="A0A484DN96"/>
<dbReference type="STRING" id="8167.A0A484DN96"/>
<comment type="similarity">
    <text evidence="2">Belongs to the perilipin family.</text>
</comment>
<dbReference type="Proteomes" id="UP000295070">
    <property type="component" value="Chromosome 2"/>
</dbReference>
<reference evidence="4 5" key="1">
    <citation type="submission" date="2019-01" db="EMBL/GenBank/DDBJ databases">
        <title>A chromosome-scale genome assembly of the yellow perch, Perca flavescens.</title>
        <authorList>
            <person name="Feron R."/>
            <person name="Morvezen R."/>
            <person name="Bestin A."/>
            <person name="Haffray P."/>
            <person name="Klopp C."/>
            <person name="Zahm M."/>
            <person name="Cabau C."/>
            <person name="Roques C."/>
            <person name="Donnadieu C."/>
            <person name="Bouchez O."/>
            <person name="Christie M."/>
            <person name="Larson W."/>
            <person name="Guiguen Y."/>
        </authorList>
    </citation>
    <scope>NUCLEOTIDE SEQUENCE [LARGE SCALE GENOMIC DNA]</scope>
    <source>
        <strain evidence="4">YP-PL-M2</strain>
        <tissue evidence="4">Blood</tissue>
    </source>
</reference>
<dbReference type="EMBL" id="SCKG01000002">
    <property type="protein sequence ID" value="TDH16220.1"/>
    <property type="molecule type" value="Genomic_DNA"/>
</dbReference>
<dbReference type="PANTHER" id="PTHR14024:SF49">
    <property type="entry name" value="LIPID STORAGE DROPLETS SURFACE-BINDING PROTEIN 1"/>
    <property type="match status" value="1"/>
</dbReference>
<comment type="caution">
    <text evidence="4">The sequence shown here is derived from an EMBL/GenBank/DDBJ whole genome shotgun (WGS) entry which is preliminary data.</text>
</comment>
<dbReference type="GO" id="GO:0019915">
    <property type="term" value="P:lipid storage"/>
    <property type="evidence" value="ECO:0007669"/>
    <property type="project" value="TreeGrafter"/>
</dbReference>
<evidence type="ECO:0000313" key="5">
    <source>
        <dbReference type="Proteomes" id="UP000295070"/>
    </source>
</evidence>
<dbReference type="GO" id="GO:0005829">
    <property type="term" value="C:cytosol"/>
    <property type="evidence" value="ECO:0007669"/>
    <property type="project" value="TreeGrafter"/>
</dbReference>
<dbReference type="Pfam" id="PF03036">
    <property type="entry name" value="Perilipin"/>
    <property type="match status" value="1"/>
</dbReference>
<dbReference type="InterPro" id="IPR004279">
    <property type="entry name" value="Perilipin"/>
</dbReference>
<sequence length="302" mass="32414">MSATVFSYGVALHSAGGRNMPTNNNQQKMQSATARLSKLPVVHLACSKLSVLYIDTKCSHPNLRSVCEVLESSMTAVVSPVLVRMEPHISVANDVACRSLDWLETAFPVLHTPTEQIVATAKNKMQEIQDVVSIAANGTVDCVALTVAWLMGGMQQVDHPADQSLMVRAIGVASVGLDSALITSEALVDQVLPSTEEDEEEEAHLVEGFEAATLGRRYPVRLVLLATKLCRRTYNMFGSKMQSVQVCYHGEFVQVYKSGSRASDQLVNLVLEPPGAAASHPGAASVLAASACVHVLLYLPDV</sequence>
<dbReference type="GO" id="GO:0010890">
    <property type="term" value="P:positive regulation of triglyceride storage"/>
    <property type="evidence" value="ECO:0007669"/>
    <property type="project" value="TreeGrafter"/>
</dbReference>
<accession>A0A484DN96</accession>
<evidence type="ECO:0008006" key="6">
    <source>
        <dbReference type="Google" id="ProtNLM"/>
    </source>
</evidence>
<dbReference type="GO" id="GO:0005811">
    <property type="term" value="C:lipid droplet"/>
    <property type="evidence" value="ECO:0007669"/>
    <property type="project" value="UniProtKB-SubCell"/>
</dbReference>
<protein>
    <recommendedName>
        <fullName evidence="6">Perilipin</fullName>
    </recommendedName>
</protein>
<keyword evidence="5" id="KW-1185">Reference proteome</keyword>
<evidence type="ECO:0000256" key="2">
    <source>
        <dbReference type="ARBA" id="ARBA00006311"/>
    </source>
</evidence>
<evidence type="ECO:0000256" key="3">
    <source>
        <dbReference type="ARBA" id="ARBA00022677"/>
    </source>
</evidence>
<name>A0A484DN96_PERFV</name>
<gene>
    <name evidence="4" type="ORF">EPR50_G00017710</name>
</gene>
<evidence type="ECO:0000256" key="1">
    <source>
        <dbReference type="ARBA" id="ARBA00004502"/>
    </source>
</evidence>